<sequence length="54" mass="6267">PEEVEKCKQKDVLESLFKDMETNFPELGKVFIEERDTYLTYSLQSACNFSMPTG</sequence>
<feature type="non-terminal residue" evidence="1">
    <location>
        <position position="54"/>
    </location>
</feature>
<dbReference type="EMBL" id="CADCXU010004477">
    <property type="protein sequence ID" value="CAA9996230.1"/>
    <property type="molecule type" value="Genomic_DNA"/>
</dbReference>
<evidence type="ECO:0000313" key="1">
    <source>
        <dbReference type="EMBL" id="CAA9996230.1"/>
    </source>
</evidence>
<gene>
    <name evidence="1" type="ORF">NTEN_LOCUS2804</name>
</gene>
<dbReference type="AlphaFoldDB" id="A0A6H5G1P0"/>
<feature type="non-terminal residue" evidence="1">
    <location>
        <position position="1"/>
    </location>
</feature>
<keyword evidence="2" id="KW-1185">Reference proteome</keyword>
<protein>
    <submittedName>
        <fullName evidence="1">Uncharacterized protein</fullName>
    </submittedName>
</protein>
<proteinExistence type="predicted"/>
<evidence type="ECO:0000313" key="2">
    <source>
        <dbReference type="Proteomes" id="UP000479000"/>
    </source>
</evidence>
<organism evidence="1 2">
    <name type="scientific">Nesidiocoris tenuis</name>
    <dbReference type="NCBI Taxonomy" id="355587"/>
    <lineage>
        <taxon>Eukaryota</taxon>
        <taxon>Metazoa</taxon>
        <taxon>Ecdysozoa</taxon>
        <taxon>Arthropoda</taxon>
        <taxon>Hexapoda</taxon>
        <taxon>Insecta</taxon>
        <taxon>Pterygota</taxon>
        <taxon>Neoptera</taxon>
        <taxon>Paraneoptera</taxon>
        <taxon>Hemiptera</taxon>
        <taxon>Heteroptera</taxon>
        <taxon>Panheteroptera</taxon>
        <taxon>Cimicomorpha</taxon>
        <taxon>Miridae</taxon>
        <taxon>Dicyphina</taxon>
        <taxon>Nesidiocoris</taxon>
    </lineage>
</organism>
<name>A0A6H5G1P0_9HEMI</name>
<dbReference type="Proteomes" id="UP000479000">
    <property type="component" value="Unassembled WGS sequence"/>
</dbReference>
<dbReference type="OrthoDB" id="48306at2759"/>
<reference evidence="1 2" key="1">
    <citation type="submission" date="2020-02" db="EMBL/GenBank/DDBJ databases">
        <authorList>
            <person name="Ferguson B K."/>
        </authorList>
    </citation>
    <scope>NUCLEOTIDE SEQUENCE [LARGE SCALE GENOMIC DNA]</scope>
</reference>
<accession>A0A6H5G1P0</accession>